<dbReference type="VEuPathDB" id="FungiDB:GVI51_J03971"/>
<dbReference type="Proteomes" id="UP000054886">
    <property type="component" value="Unassembled WGS sequence"/>
</dbReference>
<evidence type="ECO:0000256" key="4">
    <source>
        <dbReference type="ARBA" id="ARBA00048462"/>
    </source>
</evidence>
<dbReference type="GO" id="GO:0005739">
    <property type="term" value="C:mitochondrion"/>
    <property type="evidence" value="ECO:0007669"/>
    <property type="project" value="EnsemblFungi"/>
</dbReference>
<dbReference type="Gene3D" id="3.40.366.10">
    <property type="entry name" value="Malonyl-Coenzyme A Acyl Carrier Protein, domain 2"/>
    <property type="match status" value="1"/>
</dbReference>
<dbReference type="AlphaFoldDB" id="A0A0W0CCY9"/>
<keyword evidence="3" id="KW-0012">Acyltransferase</keyword>
<reference evidence="5 7" key="1">
    <citation type="submission" date="2015-10" db="EMBL/GenBank/DDBJ databases">
        <title>Draft genomes sequences of Candida glabrata isolates 1A, 1B, 2A, 2B, 3A and 3B.</title>
        <authorList>
            <person name="Haavelsrud O.E."/>
            <person name="Gaustad P."/>
        </authorList>
    </citation>
    <scope>NUCLEOTIDE SEQUENCE [LARGE SCALE GENOMIC DNA]</scope>
    <source>
        <strain evidence="5">910700640</strain>
    </source>
</reference>
<dbReference type="InterPro" id="IPR016035">
    <property type="entry name" value="Acyl_Trfase/lysoPLipase"/>
</dbReference>
<proteinExistence type="predicted"/>
<evidence type="ECO:0000256" key="3">
    <source>
        <dbReference type="ARBA" id="ARBA00023315"/>
    </source>
</evidence>
<evidence type="ECO:0000256" key="2">
    <source>
        <dbReference type="ARBA" id="ARBA00022679"/>
    </source>
</evidence>
<dbReference type="SUPFAM" id="SSF52151">
    <property type="entry name" value="FabD/lysophospholipase-like"/>
    <property type="match status" value="1"/>
</dbReference>
<dbReference type="InterPro" id="IPR001227">
    <property type="entry name" value="Ac_transferase_dom_sf"/>
</dbReference>
<dbReference type="OrthoDB" id="541883at2759"/>
<evidence type="ECO:0000313" key="6">
    <source>
        <dbReference type="EMBL" id="KTB11612.1"/>
    </source>
</evidence>
<dbReference type="GO" id="GO:0006633">
    <property type="term" value="P:fatty acid biosynthetic process"/>
    <property type="evidence" value="ECO:0007669"/>
    <property type="project" value="TreeGrafter"/>
</dbReference>
<dbReference type="PANTHER" id="PTHR42681">
    <property type="entry name" value="MALONYL-COA-ACYL CARRIER PROTEIN TRANSACYLASE, MITOCHONDRIAL"/>
    <property type="match status" value="1"/>
</dbReference>
<comment type="catalytic activity">
    <reaction evidence="4">
        <text>holo-[ACP] + malonyl-CoA = malonyl-[ACP] + CoA</text>
        <dbReference type="Rhea" id="RHEA:41792"/>
        <dbReference type="Rhea" id="RHEA-COMP:9623"/>
        <dbReference type="Rhea" id="RHEA-COMP:9685"/>
        <dbReference type="ChEBI" id="CHEBI:57287"/>
        <dbReference type="ChEBI" id="CHEBI:57384"/>
        <dbReference type="ChEBI" id="CHEBI:64479"/>
        <dbReference type="ChEBI" id="CHEBI:78449"/>
        <dbReference type="EC" id="2.3.1.39"/>
    </reaction>
</comment>
<organism evidence="5 7">
    <name type="scientific">Candida glabrata</name>
    <name type="common">Yeast</name>
    <name type="synonym">Torulopsis glabrata</name>
    <dbReference type="NCBI Taxonomy" id="5478"/>
    <lineage>
        <taxon>Eukaryota</taxon>
        <taxon>Fungi</taxon>
        <taxon>Dikarya</taxon>
        <taxon>Ascomycota</taxon>
        <taxon>Saccharomycotina</taxon>
        <taxon>Saccharomycetes</taxon>
        <taxon>Saccharomycetales</taxon>
        <taxon>Saccharomycetaceae</taxon>
        <taxon>Nakaseomyces</taxon>
    </lineage>
</organism>
<keyword evidence="2" id="KW-0808">Transferase</keyword>
<sequence>MKLVTFPGQGTPIPVAVLKALIRNKDAQFNTILNRGLHRRDLLEYIFRNPSSPGSIAVCSNFLYEMYGLISEDLRPHHRDSLILLGHSLGELTCLKVNELFTTKELFEIANYRNDLMVKYTEQYLRAYNRRGSKFEMWALSSPKATDLPYEIHKLLTESPTFPGSHTISVANANSVKQCVVTGLVEDLEALRTELHLNIPRLRISELTNPHNLPFHNNTVLRPIQEPLYDFIWKIMKNNGTHTWTTLNHPIVSNLDGKETKFIHHALDKFVKCSSTTVQFTKCYDTINRIAEATKDQEDPLDTAICIGPGNVIYNLIRRNVPSLKCVEYSSMATIDSHHGTHDL</sequence>
<evidence type="ECO:0000313" key="5">
    <source>
        <dbReference type="EMBL" id="KTA97251.1"/>
    </source>
</evidence>
<protein>
    <recommendedName>
        <fullName evidence="1">[acyl-carrier-protein] S-malonyltransferase</fullName>
        <ecNumber evidence="1">2.3.1.39</ecNumber>
    </recommendedName>
</protein>
<name>A0A0W0CCY9_CANGB</name>
<comment type="caution">
    <text evidence="5">The sequence shown here is derived from an EMBL/GenBank/DDBJ whole genome shotgun (WGS) entry which is preliminary data.</text>
</comment>
<dbReference type="VEuPathDB" id="FungiDB:CAGL0J04136g"/>
<dbReference type="VEuPathDB" id="FungiDB:B1J91_J04136g"/>
<dbReference type="EMBL" id="LLZZ01000162">
    <property type="protein sequence ID" value="KTA97251.1"/>
    <property type="molecule type" value="Genomic_DNA"/>
</dbReference>
<dbReference type="EMBL" id="LLZZ01000033">
    <property type="protein sequence ID" value="KTB11612.1"/>
    <property type="molecule type" value="Genomic_DNA"/>
</dbReference>
<dbReference type="Gene3D" id="3.30.70.250">
    <property type="entry name" value="Malonyl-CoA ACP transacylase, ACP-binding"/>
    <property type="match status" value="1"/>
</dbReference>
<evidence type="ECO:0000256" key="1">
    <source>
        <dbReference type="ARBA" id="ARBA00013258"/>
    </source>
</evidence>
<evidence type="ECO:0000313" key="7">
    <source>
        <dbReference type="Proteomes" id="UP000054886"/>
    </source>
</evidence>
<dbReference type="GO" id="GO:0004314">
    <property type="term" value="F:[acyl-carrier-protein] S-malonyltransferase activity"/>
    <property type="evidence" value="ECO:0007669"/>
    <property type="project" value="UniProtKB-EC"/>
</dbReference>
<accession>A0A0W0CCY9</accession>
<dbReference type="PANTHER" id="PTHR42681:SF1">
    <property type="entry name" value="MALONYL-COA-ACYL CARRIER PROTEIN TRANSACYLASE, MITOCHONDRIAL"/>
    <property type="match status" value="1"/>
</dbReference>
<dbReference type="VEuPathDB" id="FungiDB:GWK60_J03949"/>
<dbReference type="InterPro" id="IPR050858">
    <property type="entry name" value="Mal-CoA-ACP_Trans/PKS_FabD"/>
</dbReference>
<gene>
    <name evidence="6" type="ORF">AO440_004885</name>
    <name evidence="5" type="ORF">AO440_005339</name>
</gene>
<dbReference type="EC" id="2.3.1.39" evidence="1"/>